<evidence type="ECO:0000313" key="3">
    <source>
        <dbReference type="Proteomes" id="UP000321892"/>
    </source>
</evidence>
<reference evidence="2 3" key="1">
    <citation type="submission" date="2019-07" db="EMBL/GenBank/DDBJ databases">
        <title>Complete Genome Sequence of Leptotrichia hofstadii Strain JCM16775.</title>
        <authorList>
            <person name="Watanabe S."/>
            <person name="Cui L."/>
        </authorList>
    </citation>
    <scope>NUCLEOTIDE SEQUENCE [LARGE SCALE GENOMIC DNA]</scope>
    <source>
        <strain evidence="2 3">JCM16775</strain>
    </source>
</reference>
<dbReference type="EMBL" id="AP019823">
    <property type="protein sequence ID" value="BBM38825.1"/>
    <property type="molecule type" value="Genomic_DNA"/>
</dbReference>
<dbReference type="AlphaFoldDB" id="A0A510JKM7"/>
<evidence type="ECO:0000313" key="2">
    <source>
        <dbReference type="EMBL" id="BBM38825.1"/>
    </source>
</evidence>
<protein>
    <recommendedName>
        <fullName evidence="4">DUF5105 domain-containing protein</fullName>
    </recommendedName>
</protein>
<organism evidence="2 3">
    <name type="scientific">Leptotrichia hofstadii</name>
    <dbReference type="NCBI Taxonomy" id="157688"/>
    <lineage>
        <taxon>Bacteria</taxon>
        <taxon>Fusobacteriati</taxon>
        <taxon>Fusobacteriota</taxon>
        <taxon>Fusobacteriia</taxon>
        <taxon>Fusobacteriales</taxon>
        <taxon>Leptotrichiaceae</taxon>
        <taxon>Leptotrichia</taxon>
    </lineage>
</organism>
<keyword evidence="1" id="KW-0732">Signal</keyword>
<feature type="chain" id="PRO_5021801439" description="DUF5105 domain-containing protein" evidence="1">
    <location>
        <begin position="22"/>
        <end position="176"/>
    </location>
</feature>
<feature type="signal peptide" evidence="1">
    <location>
        <begin position="1"/>
        <end position="21"/>
    </location>
</feature>
<dbReference type="Proteomes" id="UP000321892">
    <property type="component" value="Chromosome"/>
</dbReference>
<proteinExistence type="predicted"/>
<evidence type="ECO:0000256" key="1">
    <source>
        <dbReference type="SAM" id="SignalP"/>
    </source>
</evidence>
<gene>
    <name evidence="2" type="ORF">JCM16775_1535</name>
</gene>
<dbReference type="RefSeq" id="WP_026746113.1">
    <property type="nucleotide sequence ID" value="NZ_AP019823.1"/>
</dbReference>
<evidence type="ECO:0008006" key="4">
    <source>
        <dbReference type="Google" id="ProtNLM"/>
    </source>
</evidence>
<sequence>MKKIVSIIIGLVLMLTLVSCQNEKKAVENDVKETMGALQKGNFSALKVDKQTENVFKAFEGAYKKMSYKINNTTEKNKDKILVNITMKYPDLSETAEMFKNRISKEAQSLSGKSEEEFNKQSMAILKEVVNEKLNDSNLKYFEETFDITYIKQGDSWEIEENNPQFIKAVSFNFPI</sequence>
<keyword evidence="3" id="KW-1185">Reference proteome</keyword>
<accession>A0A510JKM7</accession>
<dbReference type="PROSITE" id="PS51257">
    <property type="entry name" value="PROKAR_LIPOPROTEIN"/>
    <property type="match status" value="1"/>
</dbReference>
<dbReference type="KEGG" id="lhf:JCM16775_1535"/>
<dbReference type="OrthoDB" id="82274at2"/>
<name>A0A510JKM7_9FUSO</name>